<name>A0ABD3WB18_SINWO</name>
<proteinExistence type="predicted"/>
<reference evidence="1 2" key="1">
    <citation type="submission" date="2024-11" db="EMBL/GenBank/DDBJ databases">
        <title>Chromosome-level genome assembly of the freshwater bivalve Anodonta woodiana.</title>
        <authorList>
            <person name="Chen X."/>
        </authorList>
    </citation>
    <scope>NUCLEOTIDE SEQUENCE [LARGE SCALE GENOMIC DNA]</scope>
    <source>
        <strain evidence="1">MN2024</strain>
        <tissue evidence="1">Gills</tissue>
    </source>
</reference>
<dbReference type="EMBL" id="JBJQND010000007">
    <property type="protein sequence ID" value="KAL3871097.1"/>
    <property type="molecule type" value="Genomic_DNA"/>
</dbReference>
<accession>A0ABD3WB18</accession>
<organism evidence="1 2">
    <name type="scientific">Sinanodonta woodiana</name>
    <name type="common">Chinese pond mussel</name>
    <name type="synonym">Anodonta woodiana</name>
    <dbReference type="NCBI Taxonomy" id="1069815"/>
    <lineage>
        <taxon>Eukaryota</taxon>
        <taxon>Metazoa</taxon>
        <taxon>Spiralia</taxon>
        <taxon>Lophotrochozoa</taxon>
        <taxon>Mollusca</taxon>
        <taxon>Bivalvia</taxon>
        <taxon>Autobranchia</taxon>
        <taxon>Heteroconchia</taxon>
        <taxon>Palaeoheterodonta</taxon>
        <taxon>Unionida</taxon>
        <taxon>Unionoidea</taxon>
        <taxon>Unionidae</taxon>
        <taxon>Unioninae</taxon>
        <taxon>Sinanodonta</taxon>
    </lineage>
</organism>
<comment type="caution">
    <text evidence="1">The sequence shown here is derived from an EMBL/GenBank/DDBJ whole genome shotgun (WGS) entry which is preliminary data.</text>
</comment>
<protein>
    <submittedName>
        <fullName evidence="1">Uncharacterized protein</fullName>
    </submittedName>
</protein>
<sequence>MLYLKPSEILYSQESIRNIFAGSHIHSGKPIGETLDELADGHTTVEEISVISVKEINGMWTTADNRRLWVFKNFELLGGCTCIPVIQTNRIDPRKLNSPYGGKRIRVKGDPGSKWYNKLKTDPAQYQNCLRGLIVDPYNIASSASKIDVCDRNKPNQYQTVNNEECINTGYDIDTNHAFSLQTKPVFGYHEQSGFKRTASNTVHTLYERSTSTFYTPQIGRQRSSSPVTNENETLQATLLDQTFKTLTLNSTASNLHPTNISNDTNLRKYARQAADCMPYAMQANSDRPAYSNENSPVTNIKIDPTFSLNTRAQCEERTQDADLHISSIKDGSTFPGARPGIFEGGAHKAVTKLKSASRQSYTHLINVKQIKSNPESPSLIMLEPSKIRYTKDAIECPLLDARWPTVKRRLVDLLETENYKPLEVYMAYNMYWVKEENDVLWALKDHPDAIKFKRKLNVLVIQDNDAFLDFMRKQKPWLQISDILQLGQNIELIK</sequence>
<evidence type="ECO:0000313" key="2">
    <source>
        <dbReference type="Proteomes" id="UP001634394"/>
    </source>
</evidence>
<dbReference type="AlphaFoldDB" id="A0ABD3WB18"/>
<gene>
    <name evidence="1" type="ORF">ACJMK2_039116</name>
</gene>
<keyword evidence="2" id="KW-1185">Reference proteome</keyword>
<evidence type="ECO:0000313" key="1">
    <source>
        <dbReference type="EMBL" id="KAL3871097.1"/>
    </source>
</evidence>
<dbReference type="Proteomes" id="UP001634394">
    <property type="component" value="Unassembled WGS sequence"/>
</dbReference>